<feature type="domain" description="Integrase catalytic" evidence="1">
    <location>
        <begin position="120"/>
        <end position="178"/>
    </location>
</feature>
<keyword evidence="3" id="KW-1185">Reference proteome</keyword>
<dbReference type="GO" id="GO:0015074">
    <property type="term" value="P:DNA integration"/>
    <property type="evidence" value="ECO:0007669"/>
    <property type="project" value="InterPro"/>
</dbReference>
<comment type="caution">
    <text evidence="2">The sequence shown here is derived from an EMBL/GenBank/DDBJ whole genome shotgun (WGS) entry which is preliminary data.</text>
</comment>
<proteinExistence type="predicted"/>
<dbReference type="AlphaFoldDB" id="A0AA38TIZ4"/>
<dbReference type="Proteomes" id="UP001172457">
    <property type="component" value="Chromosome 2"/>
</dbReference>
<gene>
    <name evidence="2" type="ORF">OSB04_006983</name>
</gene>
<evidence type="ECO:0000313" key="3">
    <source>
        <dbReference type="Proteomes" id="UP001172457"/>
    </source>
</evidence>
<dbReference type="InterPro" id="IPR039537">
    <property type="entry name" value="Retrotran_Ty1/copia-like"/>
</dbReference>
<dbReference type="InterPro" id="IPR012337">
    <property type="entry name" value="RNaseH-like_sf"/>
</dbReference>
<dbReference type="Gene3D" id="3.30.420.10">
    <property type="entry name" value="Ribonuclease H-like superfamily/Ribonuclease H"/>
    <property type="match status" value="1"/>
</dbReference>
<dbReference type="InterPro" id="IPR036397">
    <property type="entry name" value="RNaseH_sf"/>
</dbReference>
<accession>A0AA38TIZ4</accession>
<dbReference type="EMBL" id="JARYMX010000002">
    <property type="protein sequence ID" value="KAJ9561823.1"/>
    <property type="molecule type" value="Genomic_DNA"/>
</dbReference>
<dbReference type="PROSITE" id="PS50994">
    <property type="entry name" value="INTEGRASE"/>
    <property type="match status" value="1"/>
</dbReference>
<dbReference type="SUPFAM" id="SSF53098">
    <property type="entry name" value="Ribonuclease H-like"/>
    <property type="match status" value="1"/>
</dbReference>
<evidence type="ECO:0000313" key="2">
    <source>
        <dbReference type="EMBL" id="KAJ9561823.1"/>
    </source>
</evidence>
<protein>
    <recommendedName>
        <fullName evidence="1">Integrase catalytic domain-containing protein</fullName>
    </recommendedName>
</protein>
<organism evidence="2 3">
    <name type="scientific">Centaurea solstitialis</name>
    <name type="common">yellow star-thistle</name>
    <dbReference type="NCBI Taxonomy" id="347529"/>
    <lineage>
        <taxon>Eukaryota</taxon>
        <taxon>Viridiplantae</taxon>
        <taxon>Streptophyta</taxon>
        <taxon>Embryophyta</taxon>
        <taxon>Tracheophyta</taxon>
        <taxon>Spermatophyta</taxon>
        <taxon>Magnoliopsida</taxon>
        <taxon>eudicotyledons</taxon>
        <taxon>Gunneridae</taxon>
        <taxon>Pentapetalae</taxon>
        <taxon>asterids</taxon>
        <taxon>campanulids</taxon>
        <taxon>Asterales</taxon>
        <taxon>Asteraceae</taxon>
        <taxon>Carduoideae</taxon>
        <taxon>Cardueae</taxon>
        <taxon>Centaureinae</taxon>
        <taxon>Centaurea</taxon>
    </lineage>
</organism>
<evidence type="ECO:0000259" key="1">
    <source>
        <dbReference type="PROSITE" id="PS50994"/>
    </source>
</evidence>
<dbReference type="PANTHER" id="PTHR42648">
    <property type="entry name" value="TRANSPOSASE, PUTATIVE-RELATED"/>
    <property type="match status" value="1"/>
</dbReference>
<dbReference type="GO" id="GO:0003676">
    <property type="term" value="F:nucleic acid binding"/>
    <property type="evidence" value="ECO:0007669"/>
    <property type="project" value="InterPro"/>
</dbReference>
<dbReference type="PANTHER" id="PTHR42648:SF32">
    <property type="entry name" value="RIBONUCLEASE H-LIKE DOMAIN, GAG-PRE-INTEGRASE DOMAIN PROTEIN-RELATED"/>
    <property type="match status" value="1"/>
</dbReference>
<dbReference type="InterPro" id="IPR001584">
    <property type="entry name" value="Integrase_cat-core"/>
</dbReference>
<reference evidence="2" key="1">
    <citation type="submission" date="2023-03" db="EMBL/GenBank/DDBJ databases">
        <title>Chromosome-scale reference genome and RAD-based genetic map of yellow starthistle (Centaurea solstitialis) reveal putative structural variation and QTLs associated with invader traits.</title>
        <authorList>
            <person name="Reatini B."/>
            <person name="Cang F.A."/>
            <person name="Jiang Q."/>
            <person name="Mckibben M.T.W."/>
            <person name="Barker M.S."/>
            <person name="Rieseberg L.H."/>
            <person name="Dlugosch K.M."/>
        </authorList>
    </citation>
    <scope>NUCLEOTIDE SEQUENCE</scope>
    <source>
        <strain evidence="2">CAN-66</strain>
        <tissue evidence="2">Leaf</tissue>
    </source>
</reference>
<name>A0AA38TIZ4_9ASTR</name>
<sequence length="178" mass="20122">MAENAWPRSDRITGLSWVQFWESYFVIRCSPLVHTVPNISNLVKGLSENSFAKESLCASCEKGKQTRASFKSKKVSTINSPLHLLHMDLFGPVNIQSMGGKTKSETPQLIIAFILRMEKSDHGTEFKNSVLDEFLVSKGISQNFSFVHTPQQNRVVERRNRTLIEAARSMLVEARLPI</sequence>